<comment type="caution">
    <text evidence="3">The sequence shown here is derived from an EMBL/GenBank/DDBJ whole genome shotgun (WGS) entry which is preliminary data.</text>
</comment>
<evidence type="ECO:0000256" key="1">
    <source>
        <dbReference type="SAM" id="MobiDB-lite"/>
    </source>
</evidence>
<dbReference type="OrthoDB" id="3052647at2759"/>
<accession>A0A9P6E737</accession>
<keyword evidence="4" id="KW-1185">Reference proteome</keyword>
<evidence type="ECO:0000313" key="4">
    <source>
        <dbReference type="Proteomes" id="UP000807306"/>
    </source>
</evidence>
<reference evidence="3" key="1">
    <citation type="submission" date="2020-11" db="EMBL/GenBank/DDBJ databases">
        <authorList>
            <consortium name="DOE Joint Genome Institute"/>
            <person name="Ahrendt S."/>
            <person name="Riley R."/>
            <person name="Andreopoulos W."/>
            <person name="Labutti K."/>
            <person name="Pangilinan J."/>
            <person name="Ruiz-Duenas F.J."/>
            <person name="Barrasa J.M."/>
            <person name="Sanchez-Garcia M."/>
            <person name="Camarero S."/>
            <person name="Miyauchi S."/>
            <person name="Serrano A."/>
            <person name="Linde D."/>
            <person name="Babiker R."/>
            <person name="Drula E."/>
            <person name="Ayuso-Fernandez I."/>
            <person name="Pacheco R."/>
            <person name="Padilla G."/>
            <person name="Ferreira P."/>
            <person name="Barriuso J."/>
            <person name="Kellner H."/>
            <person name="Castanera R."/>
            <person name="Alfaro M."/>
            <person name="Ramirez L."/>
            <person name="Pisabarro A.G."/>
            <person name="Kuo A."/>
            <person name="Tritt A."/>
            <person name="Lipzen A."/>
            <person name="He G."/>
            <person name="Yan M."/>
            <person name="Ng V."/>
            <person name="Cullen D."/>
            <person name="Martin F."/>
            <person name="Rosso M.-N."/>
            <person name="Henrissat B."/>
            <person name="Hibbett D."/>
            <person name="Martinez A.T."/>
            <person name="Grigoriev I.V."/>
        </authorList>
    </citation>
    <scope>NUCLEOTIDE SEQUENCE</scope>
    <source>
        <strain evidence="3">CBS 506.95</strain>
    </source>
</reference>
<protein>
    <submittedName>
        <fullName evidence="3">Uncharacterized protein</fullName>
    </submittedName>
</protein>
<gene>
    <name evidence="3" type="ORF">CPB83DRAFT_949669</name>
</gene>
<evidence type="ECO:0000256" key="2">
    <source>
        <dbReference type="SAM" id="Phobius"/>
    </source>
</evidence>
<keyword evidence="2" id="KW-1133">Transmembrane helix</keyword>
<name>A0A9P6E737_9AGAR</name>
<proteinExistence type="predicted"/>
<dbReference type="AlphaFoldDB" id="A0A9P6E737"/>
<feature type="transmembrane region" description="Helical" evidence="2">
    <location>
        <begin position="236"/>
        <end position="258"/>
    </location>
</feature>
<dbReference type="Proteomes" id="UP000807306">
    <property type="component" value="Unassembled WGS sequence"/>
</dbReference>
<keyword evidence="2" id="KW-0472">Membrane</keyword>
<evidence type="ECO:0000313" key="3">
    <source>
        <dbReference type="EMBL" id="KAF9523739.1"/>
    </source>
</evidence>
<feature type="region of interest" description="Disordered" evidence="1">
    <location>
        <begin position="373"/>
        <end position="411"/>
    </location>
</feature>
<dbReference type="EMBL" id="MU157911">
    <property type="protein sequence ID" value="KAF9523739.1"/>
    <property type="molecule type" value="Genomic_DNA"/>
</dbReference>
<sequence length="411" mass="46801">MPNRPEDCCGPKKRDTLFRKQKPDSLAGDVLIDAENNYSFNNFVWCYQEKMLPQRHTLTVYAHVPRENQTFWFDWMDYTPVAGASLENKTISIAKEDPDIKYFLEWIHNPNWSGSNLRVRRKALELVWRSNSFGYGEYLYDRILLGGWPTIYHIQRKLLPSKRSKLSAVFLNATLPMGNHNLSVTYNGDDQTVPLSLDFLFIQNGTITSSPTNNTPLPSIISAGTKQNTTSLLTRIAIIVASVAGVLFVHFVVLCFVYRRARSRRRDIENHKEHQNQPTYTVEAFDYRSIPQSSPPPPSSYRPSPFLTWYSSSHPHSSEDVAFLQTNVDESMGHMALASPIYAGIVHPKSGDATLLSTSEVPARADCALAPKLGPMPESEQAAIPKFEEYNDASNLRRTPKTRRWTTRRWS</sequence>
<keyword evidence="2" id="KW-0812">Transmembrane</keyword>
<feature type="compositionally biased region" description="Basic residues" evidence="1">
    <location>
        <begin position="398"/>
        <end position="411"/>
    </location>
</feature>
<organism evidence="3 4">
    <name type="scientific">Crepidotus variabilis</name>
    <dbReference type="NCBI Taxonomy" id="179855"/>
    <lineage>
        <taxon>Eukaryota</taxon>
        <taxon>Fungi</taxon>
        <taxon>Dikarya</taxon>
        <taxon>Basidiomycota</taxon>
        <taxon>Agaricomycotina</taxon>
        <taxon>Agaricomycetes</taxon>
        <taxon>Agaricomycetidae</taxon>
        <taxon>Agaricales</taxon>
        <taxon>Agaricineae</taxon>
        <taxon>Crepidotaceae</taxon>
        <taxon>Crepidotus</taxon>
    </lineage>
</organism>